<feature type="compositionally biased region" description="Basic residues" evidence="1">
    <location>
        <begin position="427"/>
        <end position="438"/>
    </location>
</feature>
<reference evidence="2 3" key="1">
    <citation type="journal article" date="2005" name="PLoS Biol.">
        <title>The genomes of Oryza sativa: a history of duplications.</title>
        <authorList>
            <person name="Yu J."/>
            <person name="Wang J."/>
            <person name="Lin W."/>
            <person name="Li S."/>
            <person name="Li H."/>
            <person name="Zhou J."/>
            <person name="Ni P."/>
            <person name="Dong W."/>
            <person name="Hu S."/>
            <person name="Zeng C."/>
            <person name="Zhang J."/>
            <person name="Zhang Y."/>
            <person name="Li R."/>
            <person name="Xu Z."/>
            <person name="Li S."/>
            <person name="Li X."/>
            <person name="Zheng H."/>
            <person name="Cong L."/>
            <person name="Lin L."/>
            <person name="Yin J."/>
            <person name="Geng J."/>
            <person name="Li G."/>
            <person name="Shi J."/>
            <person name="Liu J."/>
            <person name="Lv H."/>
            <person name="Li J."/>
            <person name="Wang J."/>
            <person name="Deng Y."/>
            <person name="Ran L."/>
            <person name="Shi X."/>
            <person name="Wang X."/>
            <person name="Wu Q."/>
            <person name="Li C."/>
            <person name="Ren X."/>
            <person name="Wang J."/>
            <person name="Wang X."/>
            <person name="Li D."/>
            <person name="Liu D."/>
            <person name="Zhang X."/>
            <person name="Ji Z."/>
            <person name="Zhao W."/>
            <person name="Sun Y."/>
            <person name="Zhang Z."/>
            <person name="Bao J."/>
            <person name="Han Y."/>
            <person name="Dong L."/>
            <person name="Ji J."/>
            <person name="Chen P."/>
            <person name="Wu S."/>
            <person name="Liu J."/>
            <person name="Xiao Y."/>
            <person name="Bu D."/>
            <person name="Tan J."/>
            <person name="Yang L."/>
            <person name="Ye C."/>
            <person name="Zhang J."/>
            <person name="Xu J."/>
            <person name="Zhou Y."/>
            <person name="Yu Y."/>
            <person name="Zhang B."/>
            <person name="Zhuang S."/>
            <person name="Wei H."/>
            <person name="Liu B."/>
            <person name="Lei M."/>
            <person name="Yu H."/>
            <person name="Li Y."/>
            <person name="Xu H."/>
            <person name="Wei S."/>
            <person name="He X."/>
            <person name="Fang L."/>
            <person name="Zhang Z."/>
            <person name="Zhang Y."/>
            <person name="Huang X."/>
            <person name="Su Z."/>
            <person name="Tong W."/>
            <person name="Li J."/>
            <person name="Tong Z."/>
            <person name="Li S."/>
            <person name="Ye J."/>
            <person name="Wang L."/>
            <person name="Fang L."/>
            <person name="Lei T."/>
            <person name="Chen C."/>
            <person name="Chen H."/>
            <person name="Xu Z."/>
            <person name="Li H."/>
            <person name="Huang H."/>
            <person name="Zhang F."/>
            <person name="Xu H."/>
            <person name="Li N."/>
            <person name="Zhao C."/>
            <person name="Li S."/>
            <person name="Dong L."/>
            <person name="Huang Y."/>
            <person name="Li L."/>
            <person name="Xi Y."/>
            <person name="Qi Q."/>
            <person name="Li W."/>
            <person name="Zhang B."/>
            <person name="Hu W."/>
            <person name="Zhang Y."/>
            <person name="Tian X."/>
            <person name="Jiao Y."/>
            <person name="Liang X."/>
            <person name="Jin J."/>
            <person name="Gao L."/>
            <person name="Zheng W."/>
            <person name="Hao B."/>
            <person name="Liu S."/>
            <person name="Wang W."/>
            <person name="Yuan L."/>
            <person name="Cao M."/>
            <person name="McDermott J."/>
            <person name="Samudrala R."/>
            <person name="Wang J."/>
            <person name="Wong G.K."/>
            <person name="Yang H."/>
        </authorList>
    </citation>
    <scope>NUCLEOTIDE SEQUENCE [LARGE SCALE GENOMIC DNA]</scope>
    <source>
        <strain evidence="3">cv. 93-11</strain>
    </source>
</reference>
<sequence>MAGVPSDLVSRPELSHCMMSATGEVERLRTLFTARSVVARTGKGGRVELSTFADDIRIAYRIHRNDIQVTKFHPEDFFITFANHSDHEAVLQQPRLVTRSGREYFFRPWDERRNAEAVDIHFRVRLCIEGIPMHGRTEEAVAKLIGPRCSVHYVEEYSRRRNNNSTFDVWIWISDPSSIPKASRFTITRHDAESAPVDTPFPDLEPEQPAPWARKKGLTYPMIIHVDSVQDLVARYYRGYQWRYGETDDAARSRMVSRPLEPYRPLPEPDRHQMMRKMIIKSKDQEGGTEADRYGGGLVAAPLAEAESLTVEIGGDTMKRTEVVSGRVMLLSTEAAAAISPAWRNRDHGVVLALLEKHLDPMVHEAEIDSMYSPDTMLPRPVSPVFVPSARQVTQATPRRGDLPVDVFLAEMTTPSQQPLLPVPGNKQRRPCRNKYKKPLSPDAVKTIVALVEKGGGKSVRLRGGKKSATVTPV</sequence>
<evidence type="ECO:0000313" key="2">
    <source>
        <dbReference type="EMBL" id="EEC69312.1"/>
    </source>
</evidence>
<dbReference type="AlphaFoldDB" id="B8BPR4"/>
<organism evidence="2 3">
    <name type="scientific">Oryza sativa subsp. indica</name>
    <name type="common">Rice</name>
    <dbReference type="NCBI Taxonomy" id="39946"/>
    <lineage>
        <taxon>Eukaryota</taxon>
        <taxon>Viridiplantae</taxon>
        <taxon>Streptophyta</taxon>
        <taxon>Embryophyta</taxon>
        <taxon>Tracheophyta</taxon>
        <taxon>Spermatophyta</taxon>
        <taxon>Magnoliopsida</taxon>
        <taxon>Liliopsida</taxon>
        <taxon>Poales</taxon>
        <taxon>Poaceae</taxon>
        <taxon>BOP clade</taxon>
        <taxon>Oryzoideae</taxon>
        <taxon>Oryzeae</taxon>
        <taxon>Oryzinae</taxon>
        <taxon>Oryza</taxon>
        <taxon>Oryza sativa</taxon>
    </lineage>
</organism>
<dbReference type="InterPro" id="IPR053253">
    <property type="entry name" value="Sex_diff_modulator"/>
</dbReference>
<name>B8BPR4_ORYSI</name>
<keyword evidence="3" id="KW-1185">Reference proteome</keyword>
<dbReference type="PANTHER" id="PTHR33087">
    <property type="entry name" value="OS07G0539200 PROTEIN"/>
    <property type="match status" value="1"/>
</dbReference>
<accession>B8BPR4</accession>
<dbReference type="EMBL" id="CM000137">
    <property type="protein sequence ID" value="EEC69312.1"/>
    <property type="molecule type" value="Genomic_DNA"/>
</dbReference>
<dbReference type="Proteomes" id="UP000007015">
    <property type="component" value="Chromosome 12"/>
</dbReference>
<evidence type="ECO:0000313" key="3">
    <source>
        <dbReference type="Proteomes" id="UP000007015"/>
    </source>
</evidence>
<dbReference type="Gramene" id="BGIOSGA036161-TA">
    <property type="protein sequence ID" value="BGIOSGA036161-PA"/>
    <property type="gene ID" value="BGIOSGA036161"/>
</dbReference>
<evidence type="ECO:0000256" key="1">
    <source>
        <dbReference type="SAM" id="MobiDB-lite"/>
    </source>
</evidence>
<feature type="region of interest" description="Disordered" evidence="1">
    <location>
        <begin position="416"/>
        <end position="439"/>
    </location>
</feature>
<dbReference type="PANTHER" id="PTHR33087:SF31">
    <property type="entry name" value="OS06G0482850 PROTEIN"/>
    <property type="match status" value="1"/>
</dbReference>
<protein>
    <submittedName>
        <fullName evidence="2">Uncharacterized protein</fullName>
    </submittedName>
</protein>
<dbReference type="HOGENOM" id="CLU_576699_0_0_1"/>
<gene>
    <name evidence="2" type="ORF">OsI_38399</name>
</gene>
<proteinExistence type="predicted"/>